<keyword evidence="1" id="KW-0614">Plasmid</keyword>
<sequence>MCKWIYALMHTPKEVCDKYGHKPGDVVETSGNGQSWTCQRCKEPGHTLEVR</sequence>
<evidence type="ECO:0000313" key="1">
    <source>
        <dbReference type="EMBL" id="ACS66077.1"/>
    </source>
</evidence>
<protein>
    <submittedName>
        <fullName evidence="1">Uncharacterized protein</fullName>
    </submittedName>
</protein>
<dbReference type="EMBL" id="CP001646">
    <property type="protein sequence ID" value="ACS66077.1"/>
    <property type="molecule type" value="Genomic_DNA"/>
</dbReference>
<gene>
    <name evidence="1" type="ordered locus">Rpic12D_4843</name>
</gene>
<dbReference type="KEGG" id="rpf:Rpic12D_4843"/>
<proteinExistence type="predicted"/>
<dbReference type="AlphaFoldDB" id="C6BPF3"/>
<reference evidence="1" key="1">
    <citation type="submission" date="2009-06" db="EMBL/GenBank/DDBJ databases">
        <title>Complete sequence plasmid 1 of Ralstonia pickettii 12D.</title>
        <authorList>
            <consortium name="US DOE Joint Genome Institute"/>
            <person name="Lucas S."/>
            <person name="Copeland A."/>
            <person name="Lapidus A."/>
            <person name="Glavina del Rio T."/>
            <person name="Dalin E."/>
            <person name="Tice H."/>
            <person name="Bruce D."/>
            <person name="Goodwin L."/>
            <person name="Pitluck S."/>
            <person name="Sims D."/>
            <person name="Meincke L."/>
            <person name="Brettin T."/>
            <person name="Detter J.C."/>
            <person name="Han C."/>
            <person name="Larimer F."/>
            <person name="Land M."/>
            <person name="Hauser L."/>
            <person name="Kyrpides N."/>
            <person name="Ovchinnikova G."/>
            <person name="Marsh T."/>
            <person name="Richardson P."/>
        </authorList>
    </citation>
    <scope>NUCLEOTIDE SEQUENCE [LARGE SCALE GENOMIC DNA]</scope>
    <source>
        <plasmid evidence="1">12D</plasmid>
        <plasmid evidence="1">pRp12D01</plasmid>
    </source>
</reference>
<accession>C6BPF3</accession>
<dbReference type="HOGENOM" id="CLU_3096408_0_0_4"/>
<geneLocation type="plasmid" evidence="1">
    <name>pRp12D01</name>
</geneLocation>
<name>C6BPF3_RALP1</name>
<organism evidence="1">
    <name type="scientific">Ralstonia pickettii (strain 12D)</name>
    <dbReference type="NCBI Taxonomy" id="428406"/>
    <lineage>
        <taxon>Bacteria</taxon>
        <taxon>Pseudomonadati</taxon>
        <taxon>Pseudomonadota</taxon>
        <taxon>Betaproteobacteria</taxon>
        <taxon>Burkholderiales</taxon>
        <taxon>Burkholderiaceae</taxon>
        <taxon>Ralstonia</taxon>
    </lineage>
</organism>